<keyword evidence="8 11" id="KW-0326">Glycosidase</keyword>
<evidence type="ECO:0000256" key="9">
    <source>
        <dbReference type="ARBA" id="ARBA00023316"/>
    </source>
</evidence>
<evidence type="ECO:0000256" key="7">
    <source>
        <dbReference type="ARBA" id="ARBA00023180"/>
    </source>
</evidence>
<dbReference type="GO" id="GO:0009986">
    <property type="term" value="C:cell surface"/>
    <property type="evidence" value="ECO:0007669"/>
    <property type="project" value="TreeGrafter"/>
</dbReference>
<dbReference type="GO" id="GO:0009277">
    <property type="term" value="C:fungal-type cell wall"/>
    <property type="evidence" value="ECO:0007669"/>
    <property type="project" value="UniProtKB-ARBA"/>
</dbReference>
<evidence type="ECO:0000256" key="8">
    <source>
        <dbReference type="ARBA" id="ARBA00023295"/>
    </source>
</evidence>
<feature type="region of interest" description="Disordered" evidence="12">
    <location>
        <begin position="262"/>
        <end position="287"/>
    </location>
</feature>
<dbReference type="InterPro" id="IPR050732">
    <property type="entry name" value="Beta-glucan_modifiers"/>
</dbReference>
<accession>A0AAX4H5N1</accession>
<keyword evidence="9" id="KW-0961">Cell wall biogenesis/degradation</keyword>
<evidence type="ECO:0000256" key="6">
    <source>
        <dbReference type="ARBA" id="ARBA00022801"/>
    </source>
</evidence>
<dbReference type="EMBL" id="CP138894">
    <property type="protein sequence ID" value="WPK23748.1"/>
    <property type="molecule type" value="Genomic_DNA"/>
</dbReference>
<keyword evidence="5" id="KW-0732">Signal</keyword>
<evidence type="ECO:0000256" key="5">
    <source>
        <dbReference type="ARBA" id="ARBA00022729"/>
    </source>
</evidence>
<evidence type="ECO:0000256" key="2">
    <source>
        <dbReference type="ARBA" id="ARBA00008773"/>
    </source>
</evidence>
<dbReference type="SUPFAM" id="SSF51445">
    <property type="entry name" value="(Trans)glycosidases"/>
    <property type="match status" value="1"/>
</dbReference>
<dbReference type="GeneID" id="88172062"/>
<evidence type="ECO:0000256" key="4">
    <source>
        <dbReference type="ARBA" id="ARBA00022525"/>
    </source>
</evidence>
<dbReference type="Pfam" id="PF00332">
    <property type="entry name" value="Glyco_hydro_17"/>
    <property type="match status" value="1"/>
</dbReference>
<feature type="compositionally biased region" description="Low complexity" evidence="12">
    <location>
        <begin position="271"/>
        <end position="285"/>
    </location>
</feature>
<evidence type="ECO:0000256" key="12">
    <source>
        <dbReference type="SAM" id="MobiDB-lite"/>
    </source>
</evidence>
<feature type="region of interest" description="Disordered" evidence="12">
    <location>
        <begin position="190"/>
        <end position="225"/>
    </location>
</feature>
<protein>
    <submittedName>
        <fullName evidence="13">Uncharacterized protein</fullName>
    </submittedName>
</protein>
<keyword evidence="6 11" id="KW-0378">Hydrolase</keyword>
<dbReference type="PANTHER" id="PTHR16631:SF14">
    <property type="entry name" value="FAMILY 17 GLUCOSIDASE SCW10-RELATED"/>
    <property type="match status" value="1"/>
</dbReference>
<dbReference type="KEGG" id="asau:88172062"/>
<feature type="compositionally biased region" description="Polar residues" evidence="12">
    <location>
        <begin position="210"/>
        <end position="225"/>
    </location>
</feature>
<evidence type="ECO:0000256" key="3">
    <source>
        <dbReference type="ARBA" id="ARBA00022512"/>
    </source>
</evidence>
<gene>
    <name evidence="13" type="ORF">PUMCH_000994</name>
</gene>
<name>A0AAX4H5N1_9ASCO</name>
<dbReference type="RefSeq" id="XP_062876134.1">
    <property type="nucleotide sequence ID" value="XM_063020064.1"/>
</dbReference>
<dbReference type="PANTHER" id="PTHR16631">
    <property type="entry name" value="GLUCAN 1,3-BETA-GLUCOSIDASE"/>
    <property type="match status" value="1"/>
</dbReference>
<dbReference type="GO" id="GO:0005975">
    <property type="term" value="P:carbohydrate metabolic process"/>
    <property type="evidence" value="ECO:0007669"/>
    <property type="project" value="InterPro"/>
</dbReference>
<organism evidence="13 14">
    <name type="scientific">Australozyma saopauloensis</name>
    <dbReference type="NCBI Taxonomy" id="291208"/>
    <lineage>
        <taxon>Eukaryota</taxon>
        <taxon>Fungi</taxon>
        <taxon>Dikarya</taxon>
        <taxon>Ascomycota</taxon>
        <taxon>Saccharomycotina</taxon>
        <taxon>Pichiomycetes</taxon>
        <taxon>Metschnikowiaceae</taxon>
        <taxon>Australozyma</taxon>
    </lineage>
</organism>
<dbReference type="GO" id="GO:0042973">
    <property type="term" value="F:glucan endo-1,3-beta-D-glucosidase activity"/>
    <property type="evidence" value="ECO:0007669"/>
    <property type="project" value="TreeGrafter"/>
</dbReference>
<sequence>MLIAPILLGLAVAAPIEDIPKRADVVIMTTTQEMGWGQLFGFGGTTQQPAIATPVVATTAAAIIPTTTPKAFAAASNIATAANTPAANTPAAAAAAPAVAPSTPSTAQAAPASSANNSNGGFFSSLLNMFGGSLSSPAPAAGSVAQAAPAASPTQAPVQAQAPALAPAASSSSSGGSGWFSNLVSSIFGGGGGSTPQPSVPSTAPAGSVKPSSSQSQFGLANPSTIQLKPSSSAVGFSSLQVSSSTSASSGGAQPAFTGLVTVEGAGGDTGSSPSGSKPSPGSNGQVSQIVSYAEGGAGITYSPYTKSGQCKSANEVASDIQKLLAFGIIRLYSVDCSGIQNVISAMSSGQKLFLGVWDINNINSDLPSMAQQVLSGKRGWSAVHTVAIGNEVVNSGRGSASQVANAVNAAKSWFQANAPQYSGPIVCVDTLAAVMANPQQMCGIGDYLAVNCHPYFSGVEASTSGTWLKQQVSQLQQTCGGGKSILVTESGWPSYGNTVGQAVPSLQNQLLSIKSLSQVIGDQVIMFTMYNDYWKAPGDWNVEQHWGIYGDPSS</sequence>
<evidence type="ECO:0000313" key="14">
    <source>
        <dbReference type="Proteomes" id="UP001338582"/>
    </source>
</evidence>
<dbReference type="PROSITE" id="PS00587">
    <property type="entry name" value="GLYCOSYL_HYDROL_F17"/>
    <property type="match status" value="1"/>
</dbReference>
<dbReference type="Gene3D" id="3.20.20.80">
    <property type="entry name" value="Glycosidases"/>
    <property type="match status" value="1"/>
</dbReference>
<evidence type="ECO:0000256" key="10">
    <source>
        <dbReference type="RuleBase" id="RU004335"/>
    </source>
</evidence>
<keyword evidence="3" id="KW-0134">Cell wall</keyword>
<evidence type="ECO:0000313" key="13">
    <source>
        <dbReference type="EMBL" id="WPK23748.1"/>
    </source>
</evidence>
<dbReference type="GO" id="GO:0071555">
    <property type="term" value="P:cell wall organization"/>
    <property type="evidence" value="ECO:0007669"/>
    <property type="project" value="UniProtKB-KW"/>
</dbReference>
<keyword evidence="7" id="KW-0325">Glycoprotein</keyword>
<reference evidence="13 14" key="1">
    <citation type="submission" date="2023-10" db="EMBL/GenBank/DDBJ databases">
        <title>Draft Genome Sequence of Candida saopaulonensis from a very Premature Infant with Sepsis.</title>
        <authorList>
            <person name="Ning Y."/>
            <person name="Dai R."/>
            <person name="Xiao M."/>
            <person name="Xu Y."/>
            <person name="Yan Q."/>
            <person name="Zhang L."/>
        </authorList>
    </citation>
    <scope>NUCLEOTIDE SEQUENCE [LARGE SCALE GENOMIC DNA]</scope>
    <source>
        <strain evidence="13 14">19XY460</strain>
    </source>
</reference>
<evidence type="ECO:0000256" key="11">
    <source>
        <dbReference type="RuleBase" id="RU004336"/>
    </source>
</evidence>
<dbReference type="InterPro" id="IPR000490">
    <property type="entry name" value="Glyco_hydro_17"/>
</dbReference>
<dbReference type="InterPro" id="IPR017853">
    <property type="entry name" value="GH"/>
</dbReference>
<dbReference type="Proteomes" id="UP001338582">
    <property type="component" value="Chromosome 1"/>
</dbReference>
<dbReference type="FunFam" id="3.20.20.80:FF:000111">
    <property type="entry name" value="Soluble cell wall protein"/>
    <property type="match status" value="1"/>
</dbReference>
<comment type="subcellular location">
    <subcellularLocation>
        <location evidence="1">Secreted</location>
        <location evidence="1">Cell wall</location>
    </subcellularLocation>
</comment>
<dbReference type="GO" id="GO:0005576">
    <property type="term" value="C:extracellular region"/>
    <property type="evidence" value="ECO:0007669"/>
    <property type="project" value="TreeGrafter"/>
</dbReference>
<keyword evidence="4" id="KW-0964">Secreted</keyword>
<evidence type="ECO:0000256" key="1">
    <source>
        <dbReference type="ARBA" id="ARBA00004191"/>
    </source>
</evidence>
<comment type="similarity">
    <text evidence="2 10">Belongs to the glycosyl hydrolase 17 family.</text>
</comment>
<dbReference type="AlphaFoldDB" id="A0AAX4H5N1"/>
<proteinExistence type="inferred from homology"/>
<keyword evidence="14" id="KW-1185">Reference proteome</keyword>